<evidence type="ECO:0000256" key="3">
    <source>
        <dbReference type="SAM" id="Phobius"/>
    </source>
</evidence>
<feature type="transmembrane region" description="Helical" evidence="3">
    <location>
        <begin position="198"/>
        <end position="218"/>
    </location>
</feature>
<sequence length="257" mass="29690">MDLTKDPLPSTTPKDPTVDAVPLADSQPLDIASSKGKEVGSKNAFRATRPLLLEEIGKAHEDYNDPFEIQGSIAKHLIKATNASHVMARRLDRLDEELDISRENERNSQFRVHELEKENEDLLWNQETTKNETKILSLSQETKRANEAEQKALMAQESARKVVEEYRTSEAYHEELREETAYCLCLFLKTFKDVNPSLATILPIGFPLWILMSLYLLWKVRRVRLRVNPNLKIRLRLKSFLAISYFVTFDQSDSWDL</sequence>
<keyword evidence="5" id="KW-1185">Reference proteome</keyword>
<dbReference type="AlphaFoldDB" id="A0AAV3RSJ6"/>
<dbReference type="EMBL" id="BAABME010011258">
    <property type="protein sequence ID" value="GAA0183485.1"/>
    <property type="molecule type" value="Genomic_DNA"/>
</dbReference>
<evidence type="ECO:0000313" key="4">
    <source>
        <dbReference type="EMBL" id="GAA0183485.1"/>
    </source>
</evidence>
<name>A0AAV3RSJ6_LITER</name>
<dbReference type="Proteomes" id="UP001454036">
    <property type="component" value="Unassembled WGS sequence"/>
</dbReference>
<comment type="caution">
    <text evidence="4">The sequence shown here is derived from an EMBL/GenBank/DDBJ whole genome shotgun (WGS) entry which is preliminary data.</text>
</comment>
<organism evidence="4 5">
    <name type="scientific">Lithospermum erythrorhizon</name>
    <name type="common">Purple gromwell</name>
    <name type="synonym">Lithospermum officinale var. erythrorhizon</name>
    <dbReference type="NCBI Taxonomy" id="34254"/>
    <lineage>
        <taxon>Eukaryota</taxon>
        <taxon>Viridiplantae</taxon>
        <taxon>Streptophyta</taxon>
        <taxon>Embryophyta</taxon>
        <taxon>Tracheophyta</taxon>
        <taxon>Spermatophyta</taxon>
        <taxon>Magnoliopsida</taxon>
        <taxon>eudicotyledons</taxon>
        <taxon>Gunneridae</taxon>
        <taxon>Pentapetalae</taxon>
        <taxon>asterids</taxon>
        <taxon>lamiids</taxon>
        <taxon>Boraginales</taxon>
        <taxon>Boraginaceae</taxon>
        <taxon>Boraginoideae</taxon>
        <taxon>Lithospermeae</taxon>
        <taxon>Lithospermum</taxon>
    </lineage>
</organism>
<protein>
    <submittedName>
        <fullName evidence="4">Uncharacterized protein</fullName>
    </submittedName>
</protein>
<evidence type="ECO:0000256" key="2">
    <source>
        <dbReference type="SAM" id="MobiDB-lite"/>
    </source>
</evidence>
<evidence type="ECO:0000256" key="1">
    <source>
        <dbReference type="SAM" id="Coils"/>
    </source>
</evidence>
<feature type="coiled-coil region" evidence="1">
    <location>
        <begin position="112"/>
        <end position="165"/>
    </location>
</feature>
<proteinExistence type="predicted"/>
<reference evidence="4 5" key="1">
    <citation type="submission" date="2024-01" db="EMBL/GenBank/DDBJ databases">
        <title>The complete chloroplast genome sequence of Lithospermum erythrorhizon: insights into the phylogenetic relationship among Boraginaceae species and the maternal lineages of purple gromwells.</title>
        <authorList>
            <person name="Okada T."/>
            <person name="Watanabe K."/>
        </authorList>
    </citation>
    <scope>NUCLEOTIDE SEQUENCE [LARGE SCALE GENOMIC DNA]</scope>
</reference>
<accession>A0AAV3RSJ6</accession>
<keyword evidence="3" id="KW-0812">Transmembrane</keyword>
<keyword evidence="1" id="KW-0175">Coiled coil</keyword>
<keyword evidence="3" id="KW-0472">Membrane</keyword>
<keyword evidence="3" id="KW-1133">Transmembrane helix</keyword>
<evidence type="ECO:0000313" key="5">
    <source>
        <dbReference type="Proteomes" id="UP001454036"/>
    </source>
</evidence>
<gene>
    <name evidence="4" type="ORF">LIER_30886</name>
</gene>
<feature type="region of interest" description="Disordered" evidence="2">
    <location>
        <begin position="1"/>
        <end position="25"/>
    </location>
</feature>